<evidence type="ECO:0000256" key="7">
    <source>
        <dbReference type="HAMAP-Rule" id="MF_00675"/>
    </source>
</evidence>
<dbReference type="Proteomes" id="UP000321816">
    <property type="component" value="Chromosome"/>
</dbReference>
<dbReference type="PANTHER" id="PTHR30068">
    <property type="entry name" value="URONATE ISOMERASE"/>
    <property type="match status" value="1"/>
</dbReference>
<keyword evidence="6 7" id="KW-0413">Isomerase</keyword>
<accession>A0A5C7FKX6</accession>
<reference evidence="8 9" key="1">
    <citation type="submission" date="2024-01" db="EMBL/GenBank/DDBJ databases">
        <title>Complete Genome Sequence of Alkalicoccus halolimnae BZ-SZ-XJ29T, a Moderately Halophilic Bacterium Isolated from a Salt Lake.</title>
        <authorList>
            <person name="Zhao B."/>
        </authorList>
    </citation>
    <scope>NUCLEOTIDE SEQUENCE [LARGE SCALE GENOMIC DNA]</scope>
    <source>
        <strain evidence="8 9">BZ-SZ-XJ29</strain>
    </source>
</reference>
<evidence type="ECO:0000256" key="1">
    <source>
        <dbReference type="ARBA" id="ARBA00001165"/>
    </source>
</evidence>
<dbReference type="Gene3D" id="1.10.2020.10">
    <property type="entry name" value="uronate isomerase, domain 2, chain A"/>
    <property type="match status" value="1"/>
</dbReference>
<dbReference type="RefSeq" id="WP_147803648.1">
    <property type="nucleotide sequence ID" value="NZ_CP144914.1"/>
</dbReference>
<dbReference type="NCBIfam" id="NF002794">
    <property type="entry name" value="PRK02925.1"/>
    <property type="match status" value="1"/>
</dbReference>
<dbReference type="GO" id="GO:0008880">
    <property type="term" value="F:glucuronate isomerase activity"/>
    <property type="evidence" value="ECO:0007669"/>
    <property type="project" value="UniProtKB-UniRule"/>
</dbReference>
<dbReference type="SUPFAM" id="SSF51556">
    <property type="entry name" value="Metallo-dependent hydrolases"/>
    <property type="match status" value="1"/>
</dbReference>
<dbReference type="EMBL" id="CP144914">
    <property type="protein sequence ID" value="WWD79690.1"/>
    <property type="molecule type" value="Genomic_DNA"/>
</dbReference>
<dbReference type="EC" id="5.3.1.12" evidence="4 7"/>
<dbReference type="InterPro" id="IPR003766">
    <property type="entry name" value="Uronate_isomerase"/>
</dbReference>
<dbReference type="AlphaFoldDB" id="A0A5C7FKX6"/>
<comment type="catalytic activity">
    <reaction evidence="7">
        <text>aldehydo-D-galacturonate = keto-D-tagaturonate</text>
        <dbReference type="Rhea" id="RHEA:27702"/>
        <dbReference type="ChEBI" id="CHEBI:12952"/>
        <dbReference type="ChEBI" id="CHEBI:17886"/>
    </reaction>
</comment>
<dbReference type="Pfam" id="PF02614">
    <property type="entry name" value="UxaC"/>
    <property type="match status" value="1"/>
</dbReference>
<name>A0A5C7FKX6_9BACI</name>
<gene>
    <name evidence="7 8" type="primary">uxaC</name>
    <name evidence="8" type="ORF">FTX54_015020</name>
</gene>
<dbReference type="HAMAP" id="MF_00675">
    <property type="entry name" value="UxaC"/>
    <property type="match status" value="1"/>
</dbReference>
<evidence type="ECO:0000256" key="6">
    <source>
        <dbReference type="ARBA" id="ARBA00023235"/>
    </source>
</evidence>
<keyword evidence="9" id="KW-1185">Reference proteome</keyword>
<comment type="similarity">
    <text evidence="3 7">Belongs to the metallo-dependent hydrolases superfamily. Uronate isomerase family.</text>
</comment>
<comment type="catalytic activity">
    <reaction evidence="1 7">
        <text>D-glucuronate = D-fructuronate</text>
        <dbReference type="Rhea" id="RHEA:13049"/>
        <dbReference type="ChEBI" id="CHEBI:58720"/>
        <dbReference type="ChEBI" id="CHEBI:59863"/>
        <dbReference type="EC" id="5.3.1.12"/>
    </reaction>
</comment>
<evidence type="ECO:0000256" key="3">
    <source>
        <dbReference type="ARBA" id="ARBA00008397"/>
    </source>
</evidence>
<dbReference type="PANTHER" id="PTHR30068:SF4">
    <property type="entry name" value="URONATE ISOMERASE"/>
    <property type="match status" value="1"/>
</dbReference>
<evidence type="ECO:0000256" key="2">
    <source>
        <dbReference type="ARBA" id="ARBA00004892"/>
    </source>
</evidence>
<proteinExistence type="inferred from homology"/>
<dbReference type="GO" id="GO:0042840">
    <property type="term" value="P:D-glucuronate catabolic process"/>
    <property type="evidence" value="ECO:0007669"/>
    <property type="project" value="TreeGrafter"/>
</dbReference>
<evidence type="ECO:0000256" key="4">
    <source>
        <dbReference type="ARBA" id="ARBA00012546"/>
    </source>
</evidence>
<sequence length="485" mass="55560">MLTYIHEDWLLQNEIGKRLYHETAKHLPIIDYHNHLSPEDIYKDRHYQNLTEIWLEGDHYKWRAMRASGVEEKNITGNTSDWEKFSTWADTVSKLIGNPVYHWTHLELYRYFGEDRLLNRQTKEDIYLMGKQKLQDGSLSTKKILEKEKVVFLGTTDDPADSLNYHRLLEDEAALTAAPSFRPDIAMKTESPAEFNEWIKRLEAASGKTVERLEDFLAALKDRIAYFKKHGCRASDHGLAQIPSKKISEKKASLFFNKVKEGEPLTLEEQDGFRYFILSYLAGEYKQAGWVMQFHIGPLRNTNSVIHQKIGADSGGDSMRNGVSSTALHEFLNELNTEGNLPKTILYSLNPNDYPVLAAAAGSFQSSETAGKVQVGSAWWFNDHIDGIQQHLRTLSSIGSIYSFVGMLTDSRSILSMSRHDFFRRILCNEFGKWVLEGKAPADETLLKDYVKKISYENAADYFQIKNKMGGSEKNGNEFSMVRKK</sequence>
<organism evidence="8 9">
    <name type="scientific">Alkalicoccus halolimnae</name>
    <dbReference type="NCBI Taxonomy" id="1667239"/>
    <lineage>
        <taxon>Bacteria</taxon>
        <taxon>Bacillati</taxon>
        <taxon>Bacillota</taxon>
        <taxon>Bacilli</taxon>
        <taxon>Bacillales</taxon>
        <taxon>Bacillaceae</taxon>
        <taxon>Alkalicoccus</taxon>
    </lineage>
</organism>
<comment type="pathway">
    <text evidence="2 7">Carbohydrate metabolism; pentose and glucuronate interconversion.</text>
</comment>
<dbReference type="GO" id="GO:0019698">
    <property type="term" value="P:D-galacturonate catabolic process"/>
    <property type="evidence" value="ECO:0007669"/>
    <property type="project" value="TreeGrafter"/>
</dbReference>
<evidence type="ECO:0000313" key="9">
    <source>
        <dbReference type="Proteomes" id="UP000321816"/>
    </source>
</evidence>
<evidence type="ECO:0000256" key="5">
    <source>
        <dbReference type="ARBA" id="ARBA00020555"/>
    </source>
</evidence>
<dbReference type="KEGG" id="ahal:FTX54_015020"/>
<dbReference type="InterPro" id="IPR032466">
    <property type="entry name" value="Metal_Hydrolase"/>
</dbReference>
<protein>
    <recommendedName>
        <fullName evidence="5 7">Uronate isomerase</fullName>
        <ecNumber evidence="4 7">5.3.1.12</ecNumber>
    </recommendedName>
    <alternativeName>
        <fullName evidence="7">Glucuronate isomerase</fullName>
    </alternativeName>
    <alternativeName>
        <fullName evidence="7">Uronic isomerase</fullName>
    </alternativeName>
</protein>
<dbReference type="OrthoDB" id="9766564at2"/>
<dbReference type="Gene3D" id="3.20.20.140">
    <property type="entry name" value="Metal-dependent hydrolases"/>
    <property type="match status" value="1"/>
</dbReference>
<evidence type="ECO:0000313" key="8">
    <source>
        <dbReference type="EMBL" id="WWD79690.1"/>
    </source>
</evidence>